<evidence type="ECO:0000313" key="2">
    <source>
        <dbReference type="Proteomes" id="UP001296643"/>
    </source>
</evidence>
<dbReference type="AlphaFoldDB" id="A0AAJ3F782"/>
<organism evidence="1 2">
    <name type="scientific">Mediterraneibacter gnavus</name>
    <name type="common">Ruminococcus gnavus</name>
    <dbReference type="NCBI Taxonomy" id="33038"/>
    <lineage>
        <taxon>Bacteria</taxon>
        <taxon>Bacillati</taxon>
        <taxon>Bacillota</taxon>
        <taxon>Clostridia</taxon>
        <taxon>Lachnospirales</taxon>
        <taxon>Lachnospiraceae</taxon>
        <taxon>Mediterraneibacter</taxon>
    </lineage>
</organism>
<proteinExistence type="predicted"/>
<name>A0AAJ3F782_MEDGN</name>
<dbReference type="RefSeq" id="WP_004843981.1">
    <property type="nucleotide sequence ID" value="NZ_AP031446.1"/>
</dbReference>
<accession>A0AAJ3F782</accession>
<comment type="caution">
    <text evidence="1">The sequence shown here is derived from an EMBL/GenBank/DDBJ whole genome shotgun (WGS) entry which is preliminary data.</text>
</comment>
<evidence type="ECO:0000313" key="1">
    <source>
        <dbReference type="EMBL" id="NSI19213.1"/>
    </source>
</evidence>
<protein>
    <submittedName>
        <fullName evidence="1">Uncharacterized protein</fullName>
    </submittedName>
</protein>
<dbReference type="Proteomes" id="UP001296643">
    <property type="component" value="Unassembled WGS sequence"/>
</dbReference>
<dbReference type="GeneID" id="57434118"/>
<reference evidence="1" key="2">
    <citation type="submission" date="2020-02" db="EMBL/GenBank/DDBJ databases">
        <authorList>
            <person name="Littmann E."/>
            <person name="Sorbara M."/>
        </authorList>
    </citation>
    <scope>NUCLEOTIDE SEQUENCE</scope>
    <source>
        <strain evidence="1">MSK.22.53</strain>
    </source>
</reference>
<dbReference type="EMBL" id="JAAIRM010000010">
    <property type="protein sequence ID" value="NSI19213.1"/>
    <property type="molecule type" value="Genomic_DNA"/>
</dbReference>
<reference evidence="1" key="1">
    <citation type="journal article" date="2020" name="Cell Host Microbe">
        <title>Functional and Genomic Variation between Human-Derived Isolates of Lachnospiraceae Reveals Inter- and Intra-Species Diversity.</title>
        <authorList>
            <person name="Sorbara M.T."/>
            <person name="Littmann E.R."/>
            <person name="Fontana E."/>
            <person name="Moody T.U."/>
            <person name="Kohout C.E."/>
            <person name="Gjonbalaj M."/>
            <person name="Eaton V."/>
            <person name="Seok R."/>
            <person name="Leiner I.M."/>
            <person name="Pamer E.G."/>
        </authorList>
    </citation>
    <scope>NUCLEOTIDE SEQUENCE</scope>
    <source>
        <strain evidence="1">MSK.22.53</strain>
    </source>
</reference>
<sequence length="82" mass="9658">MKEKLLRLWKEEVLSTARSRKSKWNFRNEEDGLHLYRYIMSMFDKRQAILERGLGNIGYNSVTKEGIKLAEKCVQKCSVFTG</sequence>
<gene>
    <name evidence="1" type="ORF">G4958_07615</name>
</gene>